<dbReference type="AlphaFoldDB" id="A0A6G0U135"/>
<keyword evidence="6" id="KW-0853">WD repeat</keyword>
<keyword evidence="5" id="KW-0967">Endosome</keyword>
<dbReference type="GO" id="GO:0031902">
    <property type="term" value="C:late endosome membrane"/>
    <property type="evidence" value="ECO:0007669"/>
    <property type="project" value="UniProtKB-SubCell"/>
</dbReference>
<dbReference type="InterPro" id="IPR056327">
    <property type="entry name" value="ARMC9_CTLH-like_dom"/>
</dbReference>
<evidence type="ECO:0000256" key="3">
    <source>
        <dbReference type="ARBA" id="ARBA00006128"/>
    </source>
</evidence>
<evidence type="ECO:0000256" key="1">
    <source>
        <dbReference type="ARBA" id="ARBA00004220"/>
    </source>
</evidence>
<dbReference type="InterPro" id="IPR036322">
    <property type="entry name" value="WD40_repeat_dom_sf"/>
</dbReference>
<dbReference type="EMBL" id="VYZN01000012">
    <property type="protein sequence ID" value="KAE9541640.1"/>
    <property type="molecule type" value="Genomic_DNA"/>
</dbReference>
<organism evidence="11 12">
    <name type="scientific">Aphis glycines</name>
    <name type="common">Soybean aphid</name>
    <dbReference type="NCBI Taxonomy" id="307491"/>
    <lineage>
        <taxon>Eukaryota</taxon>
        <taxon>Metazoa</taxon>
        <taxon>Ecdysozoa</taxon>
        <taxon>Arthropoda</taxon>
        <taxon>Hexapoda</taxon>
        <taxon>Insecta</taxon>
        <taxon>Pterygota</taxon>
        <taxon>Neoptera</taxon>
        <taxon>Paraneoptera</taxon>
        <taxon>Hemiptera</taxon>
        <taxon>Sternorrhyncha</taxon>
        <taxon>Aphidomorpha</taxon>
        <taxon>Aphidoidea</taxon>
        <taxon>Aphididae</taxon>
        <taxon>Aphidini</taxon>
        <taxon>Aphis</taxon>
        <taxon>Aphis</taxon>
    </lineage>
</organism>
<dbReference type="Pfam" id="PF23138">
    <property type="entry name" value="CTLH_Armc9"/>
    <property type="match status" value="1"/>
</dbReference>
<feature type="compositionally biased region" description="Basic and acidic residues" evidence="8">
    <location>
        <begin position="338"/>
        <end position="358"/>
    </location>
</feature>
<dbReference type="Pfam" id="PF00400">
    <property type="entry name" value="WD40"/>
    <property type="match status" value="1"/>
</dbReference>
<reference evidence="11 12" key="1">
    <citation type="submission" date="2019-08" db="EMBL/GenBank/DDBJ databases">
        <title>The genome of the soybean aphid Biotype 1, its phylome, world population structure and adaptation to the North American continent.</title>
        <authorList>
            <person name="Giordano R."/>
            <person name="Donthu R.K."/>
            <person name="Hernandez A.G."/>
            <person name="Wright C.L."/>
            <person name="Zimin A.V."/>
        </authorList>
    </citation>
    <scope>NUCLEOTIDE SEQUENCE [LARGE SCALE GENOMIC DNA]</scope>
    <source>
        <tissue evidence="11">Whole aphids</tissue>
    </source>
</reference>
<feature type="domain" description="ARMC9 CTLH-like" evidence="10">
    <location>
        <begin position="69"/>
        <end position="174"/>
    </location>
</feature>
<evidence type="ECO:0000256" key="4">
    <source>
        <dbReference type="ARBA" id="ARBA00021116"/>
    </source>
</evidence>
<dbReference type="Pfam" id="PF12894">
    <property type="entry name" value="ANAPC4_WD40"/>
    <property type="match status" value="1"/>
</dbReference>
<dbReference type="PANTHER" id="PTHR13083">
    <property type="entry name" value="WD REPEAT-CONTAINING PROTEIN 91"/>
    <property type="match status" value="1"/>
</dbReference>
<keyword evidence="12" id="KW-1185">Reference proteome</keyword>
<comment type="caution">
    <text evidence="11">The sequence shown here is derived from an EMBL/GenBank/DDBJ whole genome shotgun (WGS) entry which is preliminary data.</text>
</comment>
<sequence length="689" mass="78326">MPHMQHIDELIREYFLFRGFTNALKWFDVDVKLDKDKGFRVDKLVEQILQLVYSYDLSTIRELWSHFENKLFSKLDQDISYGLSSLFLAVKKLENSLLKFYLIHALTNNRSDKVNEFLTKMTNDLQLQNEWKDWFMLPYLKNIEDNPLFAIYFTKQWQDSFFISLHNFLSIVYQIIPRPSLCNYEDDANKIRRLQDEIDTLKQKLTDGVTQPKYNTVSGSFHTQPLDIIDDFYTVSQETLKNTNTDTSMKSLRSLIRTIGGLPTSPILGKQVNMKRISQPIPTPTATSTINNDMGYKKHVGTNSKLSTSLSTSPSSYIMIKPGNTSESSRRTVSKRSISLERDSTRSRGPRDASLDNLDKRQHKVPPFLLLSQESFNEHKTKITQCWFNMSGSLISSTDADGFLKIWSAAPSPKVIGSTNLKKVVYSLDWFKTNDRYTLLGCDDCSIILYDAKEMKSSWELNPFKQSTNLKIQCVKCGPSDSTFVCSLVSKDNNKLLLYDVKTKKIERQLILGNDDVAVTCCAYNHNGQLLYAGCADGSVRTVDLRHSEIVDRWTPHTDRLMRLQLSPDHNDCYTLGADNKICRTSMNGNKQSCVWEVNIKKDNPLQPNAFMSQAFTLDQSGGYMLLCHSQNNGGNIYKITSTGLNAVLSLKEHQSIPVVCDWSSLNQCGTCVTGSDDGTLCISTLLTP</sequence>
<dbReference type="GO" id="GO:0031901">
    <property type="term" value="C:early endosome membrane"/>
    <property type="evidence" value="ECO:0007669"/>
    <property type="project" value="UniProtKB-SubCell"/>
</dbReference>
<dbReference type="SUPFAM" id="SSF50978">
    <property type="entry name" value="WD40 repeat-like"/>
    <property type="match status" value="1"/>
</dbReference>
<dbReference type="GO" id="GO:0045022">
    <property type="term" value="P:early endosome to late endosome transport"/>
    <property type="evidence" value="ECO:0007669"/>
    <property type="project" value="InterPro"/>
</dbReference>
<dbReference type="SMART" id="SM00320">
    <property type="entry name" value="WD40"/>
    <property type="match status" value="5"/>
</dbReference>
<proteinExistence type="inferred from homology"/>
<evidence type="ECO:0000256" key="7">
    <source>
        <dbReference type="SAM" id="Coils"/>
    </source>
</evidence>
<feature type="compositionally biased region" description="Low complexity" evidence="8">
    <location>
        <begin position="304"/>
        <end position="316"/>
    </location>
</feature>
<evidence type="ECO:0000256" key="2">
    <source>
        <dbReference type="ARBA" id="ARBA00004414"/>
    </source>
</evidence>
<accession>A0A6G0U135</accession>
<dbReference type="InterPro" id="IPR024977">
    <property type="entry name" value="Apc4-like_WD40_dom"/>
</dbReference>
<dbReference type="Gene3D" id="2.130.10.10">
    <property type="entry name" value="YVTN repeat-like/Quinoprotein amine dehydrogenase"/>
    <property type="match status" value="1"/>
</dbReference>
<dbReference type="Proteomes" id="UP000475862">
    <property type="component" value="Unassembled WGS sequence"/>
</dbReference>
<evidence type="ECO:0000259" key="9">
    <source>
        <dbReference type="Pfam" id="PF12894"/>
    </source>
</evidence>
<evidence type="ECO:0000256" key="5">
    <source>
        <dbReference type="ARBA" id="ARBA00022753"/>
    </source>
</evidence>
<feature type="region of interest" description="Disordered" evidence="8">
    <location>
        <begin position="301"/>
        <end position="358"/>
    </location>
</feature>
<evidence type="ECO:0000256" key="6">
    <source>
        <dbReference type="PROSITE-ProRule" id="PRU00221"/>
    </source>
</evidence>
<feature type="domain" description="Anaphase-promoting complex subunit 4-like WD40" evidence="9">
    <location>
        <begin position="511"/>
        <end position="561"/>
    </location>
</feature>
<dbReference type="InterPro" id="IPR001680">
    <property type="entry name" value="WD40_rpt"/>
</dbReference>
<keyword evidence="7" id="KW-0175">Coiled coil</keyword>
<feature type="coiled-coil region" evidence="7">
    <location>
        <begin position="184"/>
        <end position="211"/>
    </location>
</feature>
<dbReference type="GO" id="GO:0141039">
    <property type="term" value="F:phosphatidylinositol 3-kinase inhibitor activity"/>
    <property type="evidence" value="ECO:0007669"/>
    <property type="project" value="InterPro"/>
</dbReference>
<protein>
    <recommendedName>
        <fullName evidence="4">WD repeat-containing protein 91</fullName>
    </recommendedName>
</protein>
<dbReference type="GO" id="GO:0051898">
    <property type="term" value="P:negative regulation of phosphatidylinositol 3-kinase/protein kinase B signal transduction"/>
    <property type="evidence" value="ECO:0007669"/>
    <property type="project" value="InterPro"/>
</dbReference>
<feature type="repeat" description="WD" evidence="6">
    <location>
        <begin position="376"/>
        <end position="408"/>
    </location>
</feature>
<dbReference type="InterPro" id="IPR015943">
    <property type="entry name" value="WD40/YVTN_repeat-like_dom_sf"/>
</dbReference>
<evidence type="ECO:0000313" key="11">
    <source>
        <dbReference type="EMBL" id="KAE9541640.1"/>
    </source>
</evidence>
<gene>
    <name evidence="11" type="ORF">AGLY_003631</name>
</gene>
<comment type="similarity">
    <text evidence="3">Belongs to the WD repeat WDR91 family.</text>
</comment>
<dbReference type="PROSITE" id="PS50082">
    <property type="entry name" value="WD_REPEATS_2"/>
    <property type="match status" value="1"/>
</dbReference>
<dbReference type="OrthoDB" id="193023at2759"/>
<comment type="subcellular location">
    <subcellularLocation>
        <location evidence="1">Early endosome membrane</location>
        <topology evidence="1">Peripheral membrane protein</topology>
    </subcellularLocation>
    <subcellularLocation>
        <location evidence="2">Late endosome membrane</location>
    </subcellularLocation>
</comment>
<name>A0A6G0U135_APHGL</name>
<dbReference type="PANTHER" id="PTHR13083:SF3">
    <property type="entry name" value="WD REPEAT-CONTAINING PROTEIN 91"/>
    <property type="match status" value="1"/>
</dbReference>
<dbReference type="InterPro" id="IPR039724">
    <property type="entry name" value="WDR91"/>
</dbReference>
<evidence type="ECO:0000259" key="10">
    <source>
        <dbReference type="Pfam" id="PF23138"/>
    </source>
</evidence>
<evidence type="ECO:0000256" key="8">
    <source>
        <dbReference type="SAM" id="MobiDB-lite"/>
    </source>
</evidence>
<evidence type="ECO:0000313" key="12">
    <source>
        <dbReference type="Proteomes" id="UP000475862"/>
    </source>
</evidence>